<evidence type="ECO:0000256" key="9">
    <source>
        <dbReference type="ARBA" id="ARBA00022798"/>
    </source>
</evidence>
<dbReference type="AlphaFoldDB" id="A0A183EHF6"/>
<comment type="pathway">
    <text evidence="3">Lipid metabolism.</text>
</comment>
<evidence type="ECO:0000256" key="5">
    <source>
        <dbReference type="ARBA" id="ARBA00013244"/>
    </source>
</evidence>
<keyword evidence="10" id="KW-0256">Endoplasmic reticulum</keyword>
<keyword evidence="12" id="KW-0443">Lipid metabolism</keyword>
<dbReference type="GO" id="GO:0019432">
    <property type="term" value="P:triglyceride biosynthetic process"/>
    <property type="evidence" value="ECO:0007669"/>
    <property type="project" value="TreeGrafter"/>
</dbReference>
<sequence length="116" mass="13662">LFAWLYLVWFYIDYRTPERGGRINVDARNWRLYRYMASYFPVKLIKTADLPANHNYIIGAHPHGILCFGAFLTYATNATGFDQYFPGIRCALATVRAMFWIPIKREQAFYMTGLYQ</sequence>
<evidence type="ECO:0000256" key="4">
    <source>
        <dbReference type="ARBA" id="ARBA00005420"/>
    </source>
</evidence>
<evidence type="ECO:0000256" key="13">
    <source>
        <dbReference type="ARBA" id="ARBA00023136"/>
    </source>
</evidence>
<dbReference type="InterPro" id="IPR007130">
    <property type="entry name" value="DAGAT"/>
</dbReference>
<proteinExistence type="inferred from homology"/>
<organism evidence="15">
    <name type="scientific">Gongylonema pulchrum</name>
    <dbReference type="NCBI Taxonomy" id="637853"/>
    <lineage>
        <taxon>Eukaryota</taxon>
        <taxon>Metazoa</taxon>
        <taxon>Ecdysozoa</taxon>
        <taxon>Nematoda</taxon>
        <taxon>Chromadorea</taxon>
        <taxon>Rhabditida</taxon>
        <taxon>Spirurina</taxon>
        <taxon>Spiruromorpha</taxon>
        <taxon>Spiruroidea</taxon>
        <taxon>Gongylonematidae</taxon>
        <taxon>Gongylonema</taxon>
    </lineage>
</organism>
<dbReference type="PANTHER" id="PTHR12317">
    <property type="entry name" value="DIACYLGLYCEROL O-ACYLTRANSFERASE"/>
    <property type="match status" value="1"/>
</dbReference>
<keyword evidence="7" id="KW-0808">Transferase</keyword>
<evidence type="ECO:0000313" key="15">
    <source>
        <dbReference type="WBParaSite" id="GPUH_0002042201-mRNA-1"/>
    </source>
</evidence>
<evidence type="ECO:0000256" key="14">
    <source>
        <dbReference type="ARBA" id="ARBA00023315"/>
    </source>
</evidence>
<protein>
    <recommendedName>
        <fullName evidence="5">diacylglycerol O-acyltransferase</fullName>
        <ecNumber evidence="5">2.3.1.20</ecNumber>
    </recommendedName>
</protein>
<dbReference type="GO" id="GO:0004144">
    <property type="term" value="F:diacylglycerol O-acyltransferase activity"/>
    <property type="evidence" value="ECO:0007669"/>
    <property type="project" value="UniProtKB-EC"/>
</dbReference>
<evidence type="ECO:0000256" key="6">
    <source>
        <dbReference type="ARBA" id="ARBA00022516"/>
    </source>
</evidence>
<evidence type="ECO:0000256" key="11">
    <source>
        <dbReference type="ARBA" id="ARBA00022989"/>
    </source>
</evidence>
<dbReference type="Pfam" id="PF03982">
    <property type="entry name" value="DAGAT"/>
    <property type="match status" value="1"/>
</dbReference>
<keyword evidence="11" id="KW-1133">Transmembrane helix</keyword>
<evidence type="ECO:0000256" key="10">
    <source>
        <dbReference type="ARBA" id="ARBA00022824"/>
    </source>
</evidence>
<dbReference type="PANTHER" id="PTHR12317:SF0">
    <property type="entry name" value="ACYLTRANSFERASE"/>
    <property type="match status" value="1"/>
</dbReference>
<dbReference type="GO" id="GO:0006071">
    <property type="term" value="P:glycerol metabolic process"/>
    <property type="evidence" value="ECO:0007669"/>
    <property type="project" value="UniProtKB-KW"/>
</dbReference>
<keyword evidence="6" id="KW-0444">Lipid biosynthesis</keyword>
<comment type="pathway">
    <text evidence="2">Glycerolipid metabolism; triacylglycerol biosynthesis.</text>
</comment>
<evidence type="ECO:0000256" key="7">
    <source>
        <dbReference type="ARBA" id="ARBA00022679"/>
    </source>
</evidence>
<evidence type="ECO:0000256" key="3">
    <source>
        <dbReference type="ARBA" id="ARBA00005189"/>
    </source>
</evidence>
<evidence type="ECO:0000256" key="8">
    <source>
        <dbReference type="ARBA" id="ARBA00022692"/>
    </source>
</evidence>
<accession>A0A183EHF6</accession>
<keyword evidence="8" id="KW-0812">Transmembrane</keyword>
<name>A0A183EHF6_9BILA</name>
<keyword evidence="9" id="KW-0319">Glycerol metabolism</keyword>
<keyword evidence="13" id="KW-0472">Membrane</keyword>
<dbReference type="GO" id="GO:0005789">
    <property type="term" value="C:endoplasmic reticulum membrane"/>
    <property type="evidence" value="ECO:0007669"/>
    <property type="project" value="UniProtKB-SubCell"/>
</dbReference>
<comment type="subcellular location">
    <subcellularLocation>
        <location evidence="1">Endoplasmic reticulum membrane</location>
        <topology evidence="1">Multi-pass membrane protein</topology>
    </subcellularLocation>
</comment>
<evidence type="ECO:0000256" key="1">
    <source>
        <dbReference type="ARBA" id="ARBA00004477"/>
    </source>
</evidence>
<keyword evidence="14" id="KW-0012">Acyltransferase</keyword>
<comment type="similarity">
    <text evidence="4">Belongs to the diacylglycerol acyltransferase family.</text>
</comment>
<dbReference type="WBParaSite" id="GPUH_0002042201-mRNA-1">
    <property type="protein sequence ID" value="GPUH_0002042201-mRNA-1"/>
    <property type="gene ID" value="GPUH_0002042201"/>
</dbReference>
<reference evidence="15" key="1">
    <citation type="submission" date="2016-06" db="UniProtKB">
        <authorList>
            <consortium name="WormBaseParasite"/>
        </authorList>
    </citation>
    <scope>IDENTIFICATION</scope>
</reference>
<dbReference type="EC" id="2.3.1.20" evidence="5"/>
<evidence type="ECO:0000256" key="12">
    <source>
        <dbReference type="ARBA" id="ARBA00023098"/>
    </source>
</evidence>
<evidence type="ECO:0000256" key="2">
    <source>
        <dbReference type="ARBA" id="ARBA00004771"/>
    </source>
</evidence>